<dbReference type="InterPro" id="IPR036388">
    <property type="entry name" value="WH-like_DNA-bd_sf"/>
</dbReference>
<keyword evidence="4" id="KW-0804">Transcription</keyword>
<comment type="similarity">
    <text evidence="1">Belongs to the LysR transcriptional regulatory family.</text>
</comment>
<dbReference type="OrthoDB" id="8688993at2"/>
<keyword evidence="3" id="KW-0238">DNA-binding</keyword>
<name>A0A3E1R8L4_9BURK</name>
<dbReference type="InterPro" id="IPR058163">
    <property type="entry name" value="LysR-type_TF_proteobact-type"/>
</dbReference>
<dbReference type="SUPFAM" id="SSF53850">
    <property type="entry name" value="Periplasmic binding protein-like II"/>
    <property type="match status" value="1"/>
</dbReference>
<organism evidence="6 7">
    <name type="scientific">Rhodoferax lacus</name>
    <dbReference type="NCBI Taxonomy" id="2184758"/>
    <lineage>
        <taxon>Bacteria</taxon>
        <taxon>Pseudomonadati</taxon>
        <taxon>Pseudomonadota</taxon>
        <taxon>Betaproteobacteria</taxon>
        <taxon>Burkholderiales</taxon>
        <taxon>Comamonadaceae</taxon>
        <taxon>Rhodoferax</taxon>
    </lineage>
</organism>
<dbReference type="FunFam" id="1.10.10.10:FF:000001">
    <property type="entry name" value="LysR family transcriptional regulator"/>
    <property type="match status" value="1"/>
</dbReference>
<evidence type="ECO:0000259" key="5">
    <source>
        <dbReference type="PROSITE" id="PS50931"/>
    </source>
</evidence>
<keyword evidence="2" id="KW-0805">Transcription regulation</keyword>
<dbReference type="InterPro" id="IPR036390">
    <property type="entry name" value="WH_DNA-bd_sf"/>
</dbReference>
<evidence type="ECO:0000256" key="2">
    <source>
        <dbReference type="ARBA" id="ARBA00023015"/>
    </source>
</evidence>
<reference evidence="6 7" key="1">
    <citation type="submission" date="2018-05" db="EMBL/GenBank/DDBJ databases">
        <title>Rhodoferax soyangensis sp.nov., isolated from an oligotrophic freshwater lake.</title>
        <authorList>
            <person name="Park M."/>
        </authorList>
    </citation>
    <scope>NUCLEOTIDE SEQUENCE [LARGE SCALE GENOMIC DNA]</scope>
    <source>
        <strain evidence="6 7">IMCC26218</strain>
    </source>
</reference>
<dbReference type="SUPFAM" id="SSF46785">
    <property type="entry name" value="Winged helix' DNA-binding domain"/>
    <property type="match status" value="1"/>
</dbReference>
<feature type="domain" description="HTH lysR-type" evidence="5">
    <location>
        <begin position="15"/>
        <end position="72"/>
    </location>
</feature>
<proteinExistence type="inferred from homology"/>
<dbReference type="Pfam" id="PF00126">
    <property type="entry name" value="HTH_1"/>
    <property type="match status" value="1"/>
</dbReference>
<evidence type="ECO:0000256" key="4">
    <source>
        <dbReference type="ARBA" id="ARBA00023163"/>
    </source>
</evidence>
<protein>
    <submittedName>
        <fullName evidence="6">LysR family transcriptional regulator</fullName>
    </submittedName>
</protein>
<evidence type="ECO:0000256" key="1">
    <source>
        <dbReference type="ARBA" id="ARBA00009437"/>
    </source>
</evidence>
<evidence type="ECO:0000313" key="7">
    <source>
        <dbReference type="Proteomes" id="UP000260665"/>
    </source>
</evidence>
<evidence type="ECO:0000256" key="3">
    <source>
        <dbReference type="ARBA" id="ARBA00023125"/>
    </source>
</evidence>
<dbReference type="Gene3D" id="1.10.10.10">
    <property type="entry name" value="Winged helix-like DNA-binding domain superfamily/Winged helix DNA-binding domain"/>
    <property type="match status" value="1"/>
</dbReference>
<dbReference type="PRINTS" id="PR00039">
    <property type="entry name" value="HTHLYSR"/>
</dbReference>
<dbReference type="Pfam" id="PF03466">
    <property type="entry name" value="LysR_substrate"/>
    <property type="match status" value="1"/>
</dbReference>
<dbReference type="InterPro" id="IPR005119">
    <property type="entry name" value="LysR_subst-bd"/>
</dbReference>
<dbReference type="AlphaFoldDB" id="A0A3E1R8L4"/>
<keyword evidence="7" id="KW-1185">Reference proteome</keyword>
<evidence type="ECO:0000313" key="6">
    <source>
        <dbReference type="EMBL" id="RFO95709.1"/>
    </source>
</evidence>
<dbReference type="GO" id="GO:0006351">
    <property type="term" value="P:DNA-templated transcription"/>
    <property type="evidence" value="ECO:0007669"/>
    <property type="project" value="TreeGrafter"/>
</dbReference>
<accession>A0A3E1R8L4</accession>
<comment type="caution">
    <text evidence="6">The sequence shown here is derived from an EMBL/GenBank/DDBJ whole genome shotgun (WGS) entry which is preliminary data.</text>
</comment>
<dbReference type="RefSeq" id="WP_117179314.1">
    <property type="nucleotide sequence ID" value="NZ_QFZK01000013.1"/>
</dbReference>
<dbReference type="PROSITE" id="PS50931">
    <property type="entry name" value="HTH_LYSR"/>
    <property type="match status" value="1"/>
</dbReference>
<dbReference type="GO" id="GO:0043565">
    <property type="term" value="F:sequence-specific DNA binding"/>
    <property type="evidence" value="ECO:0007669"/>
    <property type="project" value="TreeGrafter"/>
</dbReference>
<dbReference type="Proteomes" id="UP000260665">
    <property type="component" value="Unassembled WGS sequence"/>
</dbReference>
<dbReference type="PANTHER" id="PTHR30537:SF74">
    <property type="entry name" value="HTH-TYPE TRANSCRIPTIONAL REGULATOR TRPI"/>
    <property type="match status" value="1"/>
</dbReference>
<dbReference type="PANTHER" id="PTHR30537">
    <property type="entry name" value="HTH-TYPE TRANSCRIPTIONAL REGULATOR"/>
    <property type="match status" value="1"/>
</dbReference>
<dbReference type="GO" id="GO:0003700">
    <property type="term" value="F:DNA-binding transcription factor activity"/>
    <property type="evidence" value="ECO:0007669"/>
    <property type="project" value="InterPro"/>
</dbReference>
<sequence length="316" mass="35563">MAKHSDPDQTLMKMPSLRAVKSFVAAAKYQSFTRAAESLCVTQAAVSRQIRELEDYLGTVLFIRSGRTVTLSPEGSVFYDAAQLSFINISQAAERIRIKNPLRQPLVICCSPAFASLWIQPRLPAFLAANADIELTLIATQDFLSMEAGVQPDIFINKMSRVREGYSSTRLFHDVVYPVCTKKYLRNCHALATPEDLRDAILLDLSPYGRSQLAEHVDWKVWLSLHDVDVSSRANPVHQPFSSNDYNTVIQLAIADQGVALGWHHLVGDLVAKGTLVRPIPDEIVHKDRCHYLNVREDRSESDACRRFRDWIVGQL</sequence>
<gene>
    <name evidence="6" type="ORF">DIC66_17090</name>
</gene>
<dbReference type="EMBL" id="QFZK01000013">
    <property type="protein sequence ID" value="RFO95709.1"/>
    <property type="molecule type" value="Genomic_DNA"/>
</dbReference>
<dbReference type="Gene3D" id="3.40.190.10">
    <property type="entry name" value="Periplasmic binding protein-like II"/>
    <property type="match status" value="2"/>
</dbReference>
<dbReference type="InterPro" id="IPR000847">
    <property type="entry name" value="LysR_HTH_N"/>
</dbReference>